<dbReference type="OrthoDB" id="6425055at2"/>
<dbReference type="EMBL" id="CABVIY010000004">
    <property type="protein sequence ID" value="VVP90089.1"/>
    <property type="molecule type" value="Genomic_DNA"/>
</dbReference>
<dbReference type="InterPro" id="IPR004929">
    <property type="entry name" value="I-spanin"/>
</dbReference>
<accession>A0A5E7SUM4</accession>
<dbReference type="RefSeq" id="WP_150771183.1">
    <property type="nucleotide sequence ID" value="NZ_CABVIY010000004.1"/>
</dbReference>
<evidence type="ECO:0000313" key="2">
    <source>
        <dbReference type="Proteomes" id="UP000326611"/>
    </source>
</evidence>
<organism evidence="1 2">
    <name type="scientific">Pseudomonas fluorescens</name>
    <dbReference type="NCBI Taxonomy" id="294"/>
    <lineage>
        <taxon>Bacteria</taxon>
        <taxon>Pseudomonadati</taxon>
        <taxon>Pseudomonadota</taxon>
        <taxon>Gammaproteobacteria</taxon>
        <taxon>Pseudomonadales</taxon>
        <taxon>Pseudomonadaceae</taxon>
        <taxon>Pseudomonas</taxon>
    </lineage>
</organism>
<proteinExistence type="predicted"/>
<dbReference type="GO" id="GO:0044659">
    <property type="term" value="P:viral release from host cell by cytolysis"/>
    <property type="evidence" value="ECO:0007669"/>
    <property type="project" value="InterPro"/>
</dbReference>
<protein>
    <recommendedName>
        <fullName evidence="3">Lysis protein</fullName>
    </recommendedName>
</protein>
<dbReference type="Pfam" id="PF03245">
    <property type="entry name" value="Phage_lysis"/>
    <property type="match status" value="1"/>
</dbReference>
<name>A0A5E7SUM4_PSEFL</name>
<gene>
    <name evidence="1" type="ORF">PS918_03148</name>
</gene>
<reference evidence="1 2" key="1">
    <citation type="submission" date="2019-09" db="EMBL/GenBank/DDBJ databases">
        <authorList>
            <person name="Chandra G."/>
            <person name="Truman W A."/>
        </authorList>
    </citation>
    <scope>NUCLEOTIDE SEQUENCE [LARGE SCALE GENOMIC DNA]</scope>
    <source>
        <strain evidence="1">PS918</strain>
    </source>
</reference>
<evidence type="ECO:0008006" key="3">
    <source>
        <dbReference type="Google" id="ProtNLM"/>
    </source>
</evidence>
<dbReference type="Proteomes" id="UP000326611">
    <property type="component" value="Unassembled WGS sequence"/>
</dbReference>
<dbReference type="AlphaFoldDB" id="A0A5E7SUM4"/>
<evidence type="ECO:0000313" key="1">
    <source>
        <dbReference type="EMBL" id="VVP90089.1"/>
    </source>
</evidence>
<sequence>MSLAALKWAVPGVLALLLLAAGATWKAQDWRYGKQLAEQSGLYQTDLTTISNAAAAHARTALEKQLTAEKARDDIDVKATKEKAHDLAENERLRRAADDSARRLRIAGSCHADSGYVPDPARAPGVDDGGAIELSATAGRTVFDIRAGIIVDQTALRALQAYVRDVCSVQLRGYP</sequence>